<dbReference type="RefSeq" id="WP_160230082.1">
    <property type="nucleotide sequence ID" value="NZ_CP043925.1"/>
</dbReference>
<dbReference type="EMBL" id="CP043925">
    <property type="protein sequence ID" value="QHN09922.1"/>
    <property type="molecule type" value="Genomic_DNA"/>
</dbReference>
<proteinExistence type="predicted"/>
<name>A0A6I7D7K0_9GAMM</name>
<keyword evidence="2" id="KW-1185">Reference proteome</keyword>
<dbReference type="KEGG" id="pcol:F1325_05390"/>
<sequence length="80" mass="9410">MIDSNFEIDFVSDNKYENITVEISYKKQMLCQLNKDSGADKIEIEFFNDSRCFSKDVKHKFNLDNFMTILNSTKLDLINT</sequence>
<accession>A0A6I7D7K0</accession>
<dbReference type="Proteomes" id="UP000464700">
    <property type="component" value="Chromosome"/>
</dbReference>
<evidence type="ECO:0000313" key="1">
    <source>
        <dbReference type="EMBL" id="QHN09922.1"/>
    </source>
</evidence>
<evidence type="ECO:0000313" key="2">
    <source>
        <dbReference type="Proteomes" id="UP000464700"/>
    </source>
</evidence>
<reference evidence="1 2" key="1">
    <citation type="submission" date="2019-09" db="EMBL/GenBank/DDBJ databases">
        <title>Emergence of a chromosome-mediated tetracycline resistance gene in Proteus strain.</title>
        <authorList>
            <person name="He D."/>
            <person name="Wang L."/>
        </authorList>
    </citation>
    <scope>NUCLEOTIDE SEQUENCE [LARGE SCALE GENOMIC DNA]</scope>
    <source>
        <strain evidence="1 2">T60</strain>
    </source>
</reference>
<organism evidence="1 2">
    <name type="scientific">Proteus columbae</name>
    <dbReference type="NCBI Taxonomy" id="1987580"/>
    <lineage>
        <taxon>Bacteria</taxon>
        <taxon>Pseudomonadati</taxon>
        <taxon>Pseudomonadota</taxon>
        <taxon>Gammaproteobacteria</taxon>
        <taxon>Enterobacterales</taxon>
        <taxon>Morganellaceae</taxon>
        <taxon>Proteus</taxon>
    </lineage>
</organism>
<protein>
    <submittedName>
        <fullName evidence="1">Uncharacterized protein</fullName>
    </submittedName>
</protein>
<dbReference type="AlphaFoldDB" id="A0A6I7D7K0"/>
<gene>
    <name evidence="1" type="ORF">F1325_05390</name>
</gene>